<organism evidence="2 3">
    <name type="scientific">Sinorhizobium garamanticum</name>
    <dbReference type="NCBI Taxonomy" id="680247"/>
    <lineage>
        <taxon>Bacteria</taxon>
        <taxon>Pseudomonadati</taxon>
        <taxon>Pseudomonadota</taxon>
        <taxon>Alphaproteobacteria</taxon>
        <taxon>Hyphomicrobiales</taxon>
        <taxon>Rhizobiaceae</taxon>
        <taxon>Sinorhizobium/Ensifer group</taxon>
        <taxon>Sinorhizobium</taxon>
    </lineage>
</organism>
<dbReference type="InterPro" id="IPR036388">
    <property type="entry name" value="WH-like_DNA-bd_sf"/>
</dbReference>
<dbReference type="Gene3D" id="1.10.10.10">
    <property type="entry name" value="Winged helix-like DNA-binding domain superfamily/Winged helix DNA-binding domain"/>
    <property type="match status" value="1"/>
</dbReference>
<feature type="region of interest" description="Disordered" evidence="1">
    <location>
        <begin position="135"/>
        <end position="155"/>
    </location>
</feature>
<protein>
    <submittedName>
        <fullName evidence="2">Helix-turn-helix domain-containing protein</fullName>
    </submittedName>
</protein>
<dbReference type="EMBL" id="CP120373">
    <property type="protein sequence ID" value="WEX87185.1"/>
    <property type="molecule type" value="Genomic_DNA"/>
</dbReference>
<dbReference type="RefSeq" id="WP_280659243.1">
    <property type="nucleotide sequence ID" value="NZ_CP120373.1"/>
</dbReference>
<feature type="region of interest" description="Disordered" evidence="1">
    <location>
        <begin position="252"/>
        <end position="275"/>
    </location>
</feature>
<proteinExistence type="predicted"/>
<sequence>MRGFAAWKLDLLDRMSVDRRLSGTDFRVAYRLLSYMDAATGDCFPKQETIATDLGVTDRTIRKALANLRACDWLRVEERPLPKGRGKSNLYHFGDATTGSTVPVNDTNTGNEIPVNDATIGNSAQDFRNKISGASNKEHVEKNTLNRESAKRAPRARAVPLPDNFLPDMRVALAAGLDRAEAERQTAIFLDYYRAKGKPMRDWNAAWRNWIRRVPDFAGRCNDHRHQQQHRHHIAEQALEATFEALVSEQSGGLFDDSGESADDTTGYLPPRVRH</sequence>
<feature type="compositionally biased region" description="Basic and acidic residues" evidence="1">
    <location>
        <begin position="136"/>
        <end position="151"/>
    </location>
</feature>
<name>A0ABY8D8H1_9HYPH</name>
<reference evidence="2 3" key="1">
    <citation type="submission" date="2023-03" db="EMBL/GenBank/DDBJ databases">
        <authorList>
            <person name="Kaur S."/>
            <person name="Espinosa-Saiz D."/>
            <person name="Velazquez E."/>
            <person name="Menendez E."/>
            <person name="diCenzo G.C."/>
        </authorList>
    </citation>
    <scope>NUCLEOTIDE SEQUENCE [LARGE SCALE GENOMIC DNA]</scope>
    <source>
        <strain evidence="2 3">LMG 24692</strain>
    </source>
</reference>
<gene>
    <name evidence="2" type="ORF">PZN02_003552</name>
</gene>
<keyword evidence="3" id="KW-1185">Reference proteome</keyword>
<accession>A0ABY8D8H1</accession>
<dbReference type="Pfam" id="PF13730">
    <property type="entry name" value="HTH_36"/>
    <property type="match status" value="1"/>
</dbReference>
<evidence type="ECO:0000313" key="2">
    <source>
        <dbReference type="EMBL" id="WEX87185.1"/>
    </source>
</evidence>
<evidence type="ECO:0000256" key="1">
    <source>
        <dbReference type="SAM" id="MobiDB-lite"/>
    </source>
</evidence>
<dbReference type="Proteomes" id="UP001229355">
    <property type="component" value="Chromosome 1"/>
</dbReference>
<evidence type="ECO:0000313" key="3">
    <source>
        <dbReference type="Proteomes" id="UP001229355"/>
    </source>
</evidence>